<evidence type="ECO:0000313" key="3">
    <source>
        <dbReference type="Proteomes" id="UP000319213"/>
    </source>
</evidence>
<keyword evidence="3" id="KW-1185">Reference proteome</keyword>
<name>A0A543IYW5_9ACTN</name>
<accession>A0A543IYW5</accession>
<dbReference type="OrthoDB" id="3431749at2"/>
<gene>
    <name evidence="2" type="ORF">FHX40_2481</name>
</gene>
<evidence type="ECO:0000256" key="1">
    <source>
        <dbReference type="SAM" id="SignalP"/>
    </source>
</evidence>
<comment type="caution">
    <text evidence="2">The sequence shown here is derived from an EMBL/GenBank/DDBJ whole genome shotgun (WGS) entry which is preliminary data.</text>
</comment>
<dbReference type="RefSeq" id="WP_142259730.1">
    <property type="nucleotide sequence ID" value="NZ_BMPV01000001.1"/>
</dbReference>
<reference evidence="2 3" key="1">
    <citation type="submission" date="2019-06" db="EMBL/GenBank/DDBJ databases">
        <title>Sequencing the genomes of 1000 actinobacteria strains.</title>
        <authorList>
            <person name="Klenk H.-P."/>
        </authorList>
    </citation>
    <scope>NUCLEOTIDE SEQUENCE [LARGE SCALE GENOMIC DNA]</scope>
    <source>
        <strain evidence="2 3">DSM 43186</strain>
    </source>
</reference>
<feature type="signal peptide" evidence="1">
    <location>
        <begin position="1"/>
        <end position="31"/>
    </location>
</feature>
<dbReference type="Proteomes" id="UP000319213">
    <property type="component" value="Unassembled WGS sequence"/>
</dbReference>
<dbReference type="EMBL" id="VFPQ01000001">
    <property type="protein sequence ID" value="TQM75763.1"/>
    <property type="molecule type" value="Genomic_DNA"/>
</dbReference>
<evidence type="ECO:0000313" key="2">
    <source>
        <dbReference type="EMBL" id="TQM75763.1"/>
    </source>
</evidence>
<evidence type="ECO:0008006" key="4">
    <source>
        <dbReference type="Google" id="ProtNLM"/>
    </source>
</evidence>
<protein>
    <recommendedName>
        <fullName evidence="4">DUF2690 domain-containing protein</fullName>
    </recommendedName>
</protein>
<proteinExistence type="predicted"/>
<organism evidence="2 3">
    <name type="scientific">Thermopolyspora flexuosa</name>
    <dbReference type="NCBI Taxonomy" id="103836"/>
    <lineage>
        <taxon>Bacteria</taxon>
        <taxon>Bacillati</taxon>
        <taxon>Actinomycetota</taxon>
        <taxon>Actinomycetes</taxon>
        <taxon>Streptosporangiales</taxon>
        <taxon>Streptosporangiaceae</taxon>
        <taxon>Thermopolyspora</taxon>
    </lineage>
</organism>
<feature type="chain" id="PRO_5021727879" description="DUF2690 domain-containing protein" evidence="1">
    <location>
        <begin position="32"/>
        <end position="142"/>
    </location>
</feature>
<keyword evidence="1" id="KW-0732">Signal</keyword>
<sequence length="142" mass="15405">MSAKGRTSGFLAGLVTVAALAVPLTAVPAQAGSWVDEPERSCRGVRTVQQATVGGRVVELRAGTCNGATYVWGRLRHARLGDYIRFEVDVDGDRVPDHDSLRSARALGHTPGYRRKKGHAYRACVVTDLTSRCRPANSTAWW</sequence>
<dbReference type="AlphaFoldDB" id="A0A543IYW5"/>